<protein>
    <submittedName>
        <fullName evidence="5">3-(3-hydroxy-phenyl)propionate hydroxylase</fullName>
    </submittedName>
</protein>
<evidence type="ECO:0000256" key="1">
    <source>
        <dbReference type="ARBA" id="ARBA00001974"/>
    </source>
</evidence>
<dbReference type="EMBL" id="FORA01000001">
    <property type="protein sequence ID" value="SFI34714.1"/>
    <property type="molecule type" value="Genomic_DNA"/>
</dbReference>
<dbReference type="RefSeq" id="WP_092776936.1">
    <property type="nucleotide sequence ID" value="NZ_FORA01000001.1"/>
</dbReference>
<reference evidence="5 6" key="1">
    <citation type="submission" date="2016-10" db="EMBL/GenBank/DDBJ databases">
        <authorList>
            <person name="de Groot N.N."/>
        </authorList>
    </citation>
    <scope>NUCLEOTIDE SEQUENCE [LARGE SCALE GENOMIC DNA]</scope>
    <source>
        <strain evidence="5 6">DSM 19073</strain>
    </source>
</reference>
<evidence type="ECO:0000256" key="2">
    <source>
        <dbReference type="ARBA" id="ARBA00022630"/>
    </source>
</evidence>
<gene>
    <name evidence="5" type="ORF">SAMN04488095_0583</name>
</gene>
<feature type="domain" description="FAD-binding" evidence="4">
    <location>
        <begin position="29"/>
        <end position="373"/>
    </location>
</feature>
<dbReference type="PANTHER" id="PTHR43004:SF19">
    <property type="entry name" value="BINDING MONOOXYGENASE, PUTATIVE (JCVI)-RELATED"/>
    <property type="match status" value="1"/>
</dbReference>
<evidence type="ECO:0000313" key="6">
    <source>
        <dbReference type="Proteomes" id="UP000199110"/>
    </source>
</evidence>
<dbReference type="Pfam" id="PF01494">
    <property type="entry name" value="FAD_binding_3"/>
    <property type="match status" value="1"/>
</dbReference>
<dbReference type="STRING" id="390807.SAMN04488095_0583"/>
<dbReference type="Proteomes" id="UP000199110">
    <property type="component" value="Unassembled WGS sequence"/>
</dbReference>
<evidence type="ECO:0000313" key="5">
    <source>
        <dbReference type="EMBL" id="SFI34714.1"/>
    </source>
</evidence>
<evidence type="ECO:0000259" key="4">
    <source>
        <dbReference type="Pfam" id="PF01494"/>
    </source>
</evidence>
<dbReference type="AlphaFoldDB" id="A0A1I3HG83"/>
<dbReference type="Gene3D" id="3.50.50.60">
    <property type="entry name" value="FAD/NAD(P)-binding domain"/>
    <property type="match status" value="1"/>
</dbReference>
<dbReference type="OrthoDB" id="9791689at2"/>
<evidence type="ECO:0000256" key="3">
    <source>
        <dbReference type="ARBA" id="ARBA00022827"/>
    </source>
</evidence>
<keyword evidence="6" id="KW-1185">Reference proteome</keyword>
<keyword evidence="3" id="KW-0274">FAD</keyword>
<dbReference type="InterPro" id="IPR050641">
    <property type="entry name" value="RIFMO-like"/>
</dbReference>
<dbReference type="GO" id="GO:0016709">
    <property type="term" value="F:oxidoreductase activity, acting on paired donors, with incorporation or reduction of molecular oxygen, NAD(P)H as one donor, and incorporation of one atom of oxygen"/>
    <property type="evidence" value="ECO:0007669"/>
    <property type="project" value="UniProtKB-ARBA"/>
</dbReference>
<dbReference type="InterPro" id="IPR036188">
    <property type="entry name" value="FAD/NAD-bd_sf"/>
</dbReference>
<proteinExistence type="predicted"/>
<name>A0A1I3HG83_9RHOB</name>
<dbReference type="Gene3D" id="3.40.30.120">
    <property type="match status" value="1"/>
</dbReference>
<comment type="cofactor">
    <cofactor evidence="1">
        <name>FAD</name>
        <dbReference type="ChEBI" id="CHEBI:57692"/>
    </cofactor>
</comment>
<dbReference type="InterPro" id="IPR002938">
    <property type="entry name" value="FAD-bd"/>
</dbReference>
<dbReference type="PRINTS" id="PR00420">
    <property type="entry name" value="RNGMNOXGNASE"/>
</dbReference>
<dbReference type="SUPFAM" id="SSF51905">
    <property type="entry name" value="FAD/NAD(P)-binding domain"/>
    <property type="match status" value="1"/>
</dbReference>
<accession>A0A1I3HG83</accession>
<sequence>MVAARYQTAFRLYPYRRVADQGAAARRHPVVIVGGGPVGLTLALDLGQRGTPVLLLDDHEGPGQGSKAICFAKRTLDIAHRLGAGAAMVDKGVVWNVGRVFHAEGELFSFDLLPSEGHRHPAFINLQQPHFERFLHEAIERAQADGAPIEIRGGNRVTGLVTDDDGATLTVDTPDGPYEVAARYLIACDGARSPLRDMMGLGFAGRVFEDNFLIADVRMKAEFPTERWFWFAPPFKDSGQSALLHKQPDDIWRIDFQLGWDIDRDAELDEARIRARVDAMLSSQTGQVPDYDLVWTSIYTFQCRRMERFRHGPVLFAGDSAHQVSPFGARGANSGVQDADNLGWKLDLVRRGLADDGLLDGYATEREVAADENILNSSRATDFMTPKTGASRLFRDAVLDLAGKHPFARPLVNSGRLSVPCTYDGLPGFGPDATGGPALSRPGAACPDGPVEDGFLLDHLGGDFVLLALGGPAPKPVSAHGITPRILHLPRVSCALAHRYLGDAETALYLIRPDQHVVARWPDFDPGAVAAALSRALGKA</sequence>
<keyword evidence="2" id="KW-0285">Flavoprotein</keyword>
<dbReference type="Gene3D" id="3.30.70.2450">
    <property type="match status" value="1"/>
</dbReference>
<dbReference type="GO" id="GO:0071949">
    <property type="term" value="F:FAD binding"/>
    <property type="evidence" value="ECO:0007669"/>
    <property type="project" value="InterPro"/>
</dbReference>
<dbReference type="NCBIfam" id="NF006002">
    <property type="entry name" value="PRK08132.1"/>
    <property type="match status" value="1"/>
</dbReference>
<organism evidence="5 6">
    <name type="scientific">Jannaschia pohangensis</name>
    <dbReference type="NCBI Taxonomy" id="390807"/>
    <lineage>
        <taxon>Bacteria</taxon>
        <taxon>Pseudomonadati</taxon>
        <taxon>Pseudomonadota</taxon>
        <taxon>Alphaproteobacteria</taxon>
        <taxon>Rhodobacterales</taxon>
        <taxon>Roseobacteraceae</taxon>
        <taxon>Jannaschia</taxon>
    </lineage>
</organism>
<dbReference type="PANTHER" id="PTHR43004">
    <property type="entry name" value="TRK SYSTEM POTASSIUM UPTAKE PROTEIN"/>
    <property type="match status" value="1"/>
</dbReference>